<gene>
    <name evidence="1" type="ORF">SAY86_027538</name>
</gene>
<dbReference type="AlphaFoldDB" id="A0AAN7KRL2"/>
<name>A0AAN7KRL2_TRANT</name>
<evidence type="ECO:0000313" key="2">
    <source>
        <dbReference type="Proteomes" id="UP001346149"/>
    </source>
</evidence>
<accession>A0AAN7KRL2</accession>
<keyword evidence="2" id="KW-1185">Reference proteome</keyword>
<comment type="caution">
    <text evidence="1">The sequence shown here is derived from an EMBL/GenBank/DDBJ whole genome shotgun (WGS) entry which is preliminary data.</text>
</comment>
<evidence type="ECO:0000313" key="1">
    <source>
        <dbReference type="EMBL" id="KAK4769388.1"/>
    </source>
</evidence>
<protein>
    <submittedName>
        <fullName evidence="1">Uncharacterized protein</fullName>
    </submittedName>
</protein>
<dbReference type="Proteomes" id="UP001346149">
    <property type="component" value="Unassembled WGS sequence"/>
</dbReference>
<sequence length="78" mass="8600">MATVERLQLIAVGESPGPHSALRNLFMGNKTYLWSIGRCISCGGLKQKKVRIDFLDRVMEVQGKPPTPPAHLTSSHDL</sequence>
<dbReference type="EMBL" id="JAXQNO010000021">
    <property type="protein sequence ID" value="KAK4769388.1"/>
    <property type="molecule type" value="Genomic_DNA"/>
</dbReference>
<proteinExistence type="predicted"/>
<reference evidence="1 2" key="1">
    <citation type="journal article" date="2023" name="Hortic Res">
        <title>Pangenome of water caltrop reveals structural variations and asymmetric subgenome divergence after allopolyploidization.</title>
        <authorList>
            <person name="Zhang X."/>
            <person name="Chen Y."/>
            <person name="Wang L."/>
            <person name="Yuan Y."/>
            <person name="Fang M."/>
            <person name="Shi L."/>
            <person name="Lu R."/>
            <person name="Comes H.P."/>
            <person name="Ma Y."/>
            <person name="Chen Y."/>
            <person name="Huang G."/>
            <person name="Zhou Y."/>
            <person name="Zheng Z."/>
            <person name="Qiu Y."/>
        </authorList>
    </citation>
    <scope>NUCLEOTIDE SEQUENCE [LARGE SCALE GENOMIC DNA]</scope>
    <source>
        <strain evidence="1">F231</strain>
    </source>
</reference>
<organism evidence="1 2">
    <name type="scientific">Trapa natans</name>
    <name type="common">Water chestnut</name>
    <dbReference type="NCBI Taxonomy" id="22666"/>
    <lineage>
        <taxon>Eukaryota</taxon>
        <taxon>Viridiplantae</taxon>
        <taxon>Streptophyta</taxon>
        <taxon>Embryophyta</taxon>
        <taxon>Tracheophyta</taxon>
        <taxon>Spermatophyta</taxon>
        <taxon>Magnoliopsida</taxon>
        <taxon>eudicotyledons</taxon>
        <taxon>Gunneridae</taxon>
        <taxon>Pentapetalae</taxon>
        <taxon>rosids</taxon>
        <taxon>malvids</taxon>
        <taxon>Myrtales</taxon>
        <taxon>Lythraceae</taxon>
        <taxon>Trapa</taxon>
    </lineage>
</organism>